<comment type="caution">
    <text evidence="1">The sequence shown here is derived from an EMBL/GenBank/DDBJ whole genome shotgun (WGS) entry which is preliminary data.</text>
</comment>
<gene>
    <name evidence="1" type="ORF">CLA01_09720</name>
</gene>
<dbReference type="OrthoDB" id="1260127at2"/>
<dbReference type="InterPro" id="IPR010921">
    <property type="entry name" value="Trp_repressor/repl_initiator"/>
</dbReference>
<reference evidence="1 2" key="1">
    <citation type="submission" date="2019-07" db="EMBL/GenBank/DDBJ databases">
        <title>Whole genome shotgun sequence of Chryseobacterium lathyri NBRC 105250.</title>
        <authorList>
            <person name="Hosoyama A."/>
            <person name="Uohara A."/>
            <person name="Ohji S."/>
            <person name="Ichikawa N."/>
        </authorList>
    </citation>
    <scope>NUCLEOTIDE SEQUENCE [LARGE SCALE GENOMIC DNA]</scope>
    <source>
        <strain evidence="1 2">NBRC 105250</strain>
    </source>
</reference>
<evidence type="ECO:0000313" key="2">
    <source>
        <dbReference type="Proteomes" id="UP000321150"/>
    </source>
</evidence>
<accession>A0A511Y6T5</accession>
<organism evidence="1 2">
    <name type="scientific">Chryseobacterium lathyri</name>
    <dbReference type="NCBI Taxonomy" id="395933"/>
    <lineage>
        <taxon>Bacteria</taxon>
        <taxon>Pseudomonadati</taxon>
        <taxon>Bacteroidota</taxon>
        <taxon>Flavobacteriia</taxon>
        <taxon>Flavobacteriales</taxon>
        <taxon>Weeksellaceae</taxon>
        <taxon>Chryseobacterium group</taxon>
        <taxon>Chryseobacterium</taxon>
    </lineage>
</organism>
<sequence length="107" mass="12961">MINTPNYKKIYIDILDQKYPQKISICQRILNKKKLSTLDIIALNKIIFGEQDRESMTFNQRHRSYCEKTIIEILDYQKEYNLNNTQIALHFKMSRNSLTKWKKKYLV</sequence>
<evidence type="ECO:0008006" key="3">
    <source>
        <dbReference type="Google" id="ProtNLM"/>
    </source>
</evidence>
<dbReference type="Proteomes" id="UP000321150">
    <property type="component" value="Unassembled WGS sequence"/>
</dbReference>
<dbReference type="GO" id="GO:0043565">
    <property type="term" value="F:sequence-specific DNA binding"/>
    <property type="evidence" value="ECO:0007669"/>
    <property type="project" value="InterPro"/>
</dbReference>
<dbReference type="SUPFAM" id="SSF48295">
    <property type="entry name" value="TrpR-like"/>
    <property type="match status" value="1"/>
</dbReference>
<dbReference type="RefSeq" id="WP_111953041.1">
    <property type="nucleotide sequence ID" value="NZ_BJYI01000003.1"/>
</dbReference>
<protein>
    <recommendedName>
        <fullName evidence="3">Transposase</fullName>
    </recommendedName>
</protein>
<evidence type="ECO:0000313" key="1">
    <source>
        <dbReference type="EMBL" id="GEN70900.1"/>
    </source>
</evidence>
<dbReference type="EMBL" id="BJYI01000003">
    <property type="protein sequence ID" value="GEN70900.1"/>
    <property type="molecule type" value="Genomic_DNA"/>
</dbReference>
<dbReference type="AlphaFoldDB" id="A0A511Y6T5"/>
<proteinExistence type="predicted"/>
<name>A0A511Y6T5_9FLAO</name>